<evidence type="ECO:0000256" key="2">
    <source>
        <dbReference type="ARBA" id="ARBA00022679"/>
    </source>
</evidence>
<dbReference type="InterPro" id="IPR047141">
    <property type="entry name" value="Stealth"/>
</dbReference>
<evidence type="ECO:0000259" key="3">
    <source>
        <dbReference type="Pfam" id="PF11380"/>
    </source>
</evidence>
<dbReference type="OrthoDB" id="263283at2759"/>
<evidence type="ECO:0000259" key="4">
    <source>
        <dbReference type="Pfam" id="PF17101"/>
    </source>
</evidence>
<dbReference type="RefSeq" id="XP_016232676.1">
    <property type="nucleotide sequence ID" value="XM_016384053.1"/>
</dbReference>
<dbReference type="Proteomes" id="UP000053328">
    <property type="component" value="Unassembled WGS sequence"/>
</dbReference>
<dbReference type="STRING" id="91928.A0A0D2B1D6"/>
<evidence type="ECO:0000256" key="1">
    <source>
        <dbReference type="ARBA" id="ARBA00007583"/>
    </source>
</evidence>
<dbReference type="Pfam" id="PF17101">
    <property type="entry name" value="Stealth_CR1"/>
    <property type="match status" value="1"/>
</dbReference>
<keyword evidence="2" id="KW-0808">Transferase</keyword>
<dbReference type="InterPro" id="IPR031358">
    <property type="entry name" value="Stealth_CR1"/>
</dbReference>
<dbReference type="PANTHER" id="PTHR24045">
    <property type="match status" value="1"/>
</dbReference>
<feature type="domain" description="Stealth protein CR1 conserved region 1" evidence="4">
    <location>
        <begin position="205"/>
        <end position="231"/>
    </location>
</feature>
<sequence>MPVIIVDTNQVTDVIRYNKATSKGTTEQTRSNEELFAREALDTAAEPGLNRIGHTYGNQASQQDRVMEKDNIDIHRHSKGRLNSEEVRPPANDIERTKVTEMVYTDGEEKKPPENTPQETHILSKAGSSLAPDTGSVAAKPVVVEDNSNESEQHLLWEKDAKHLPDFVWIPFEKAVEGETLRGWEDDWVASAKFDRDKRGIQQEPKIDFVYLWVNGSEADFQTTIRPWEERSILNDPEVKWVRSHGTNRYRDWDELRYSFRSNEKNAGHFINTVKILVNSIYENGRAVRKQTPEWLATEQQQTKRPVQVVAQKELFERATVARLPTFNSLTIENQIFNTASDLDQFFTLSDDMLLTRNHSAADIYSPLFGASLSFKTNGYSKTTPPTDIDSQRFGEKPYLIYTSWLLNRRFGVRKRKGQSHFGHSLSRSIMRQAVEGFPRPERQSVCKRFRGELGFQLYSWYATYHCLIERHREALIWNYVMLRSDVDRDGVLSWEERQTVIAELAAGAENSERSTFRQKLFYRVPSKLARAGLRPPQVNPNILWTSLDGPWAIKDAECTSFSLDECLAPGFDSITGQPSTLTPTFSSALIFDRLARQNSNCGDCLLKRILHQTPSGLGPLLPRAETQQSDRELVLKVLMRYKYVIVDPSDALFVMVTDADQIDSTLSRNYLRESKQLSGQMRLNDDVETTDEQELKDVQNAMRELLHGLFPDPSGAETTL</sequence>
<accession>A0A0D2B1D6</accession>
<dbReference type="InterPro" id="IPR021520">
    <property type="entry name" value="Stealth_CR2"/>
</dbReference>
<comment type="similarity">
    <text evidence="1">Belongs to the stealth family.</text>
</comment>
<dbReference type="AlphaFoldDB" id="A0A0D2B1D6"/>
<dbReference type="GeneID" id="27336820"/>
<protein>
    <submittedName>
        <fullName evidence="5">Uncharacterized protein</fullName>
    </submittedName>
</protein>
<keyword evidence="6" id="KW-1185">Reference proteome</keyword>
<dbReference type="GO" id="GO:0003976">
    <property type="term" value="F:UDP-N-acetylglucosamine-lysosomal-enzyme N-acetylglucosaminephosphotransferase activity"/>
    <property type="evidence" value="ECO:0007669"/>
    <property type="project" value="TreeGrafter"/>
</dbReference>
<reference evidence="5 6" key="1">
    <citation type="submission" date="2015-01" db="EMBL/GenBank/DDBJ databases">
        <title>The Genome Sequence of Exophiala spinifera CBS89968.</title>
        <authorList>
            <consortium name="The Broad Institute Genomics Platform"/>
            <person name="Cuomo C."/>
            <person name="de Hoog S."/>
            <person name="Gorbushina A."/>
            <person name="Stielow B."/>
            <person name="Teixiera M."/>
            <person name="Abouelleil A."/>
            <person name="Chapman S.B."/>
            <person name="Priest M."/>
            <person name="Young S.K."/>
            <person name="Wortman J."/>
            <person name="Nusbaum C."/>
            <person name="Birren B."/>
        </authorList>
    </citation>
    <scope>NUCLEOTIDE SEQUENCE [LARGE SCALE GENOMIC DNA]</scope>
    <source>
        <strain evidence="5 6">CBS 89968</strain>
    </source>
</reference>
<evidence type="ECO:0000313" key="5">
    <source>
        <dbReference type="EMBL" id="KIW12460.1"/>
    </source>
</evidence>
<dbReference type="PANTHER" id="PTHR24045:SF0">
    <property type="entry name" value="N-ACETYLGLUCOSAMINE-1-PHOSPHOTRANSFERASE SUBUNITS ALPHA_BETA"/>
    <property type="match status" value="1"/>
</dbReference>
<dbReference type="GO" id="GO:0046835">
    <property type="term" value="P:carbohydrate phosphorylation"/>
    <property type="evidence" value="ECO:0007669"/>
    <property type="project" value="TreeGrafter"/>
</dbReference>
<dbReference type="Pfam" id="PF11380">
    <property type="entry name" value="Stealth_CR2"/>
    <property type="match status" value="1"/>
</dbReference>
<name>A0A0D2B1D6_9EURO</name>
<dbReference type="HOGENOM" id="CLU_005484_1_0_1"/>
<evidence type="ECO:0000313" key="6">
    <source>
        <dbReference type="Proteomes" id="UP000053328"/>
    </source>
</evidence>
<feature type="domain" description="Stealth protein CR2 conserved region 2" evidence="3">
    <location>
        <begin position="249"/>
        <end position="366"/>
    </location>
</feature>
<dbReference type="VEuPathDB" id="FungiDB:PV08_09737"/>
<organism evidence="5 6">
    <name type="scientific">Exophiala spinifera</name>
    <dbReference type="NCBI Taxonomy" id="91928"/>
    <lineage>
        <taxon>Eukaryota</taxon>
        <taxon>Fungi</taxon>
        <taxon>Dikarya</taxon>
        <taxon>Ascomycota</taxon>
        <taxon>Pezizomycotina</taxon>
        <taxon>Eurotiomycetes</taxon>
        <taxon>Chaetothyriomycetidae</taxon>
        <taxon>Chaetothyriales</taxon>
        <taxon>Herpotrichiellaceae</taxon>
        <taxon>Exophiala</taxon>
    </lineage>
</organism>
<dbReference type="EMBL" id="KN847498">
    <property type="protein sequence ID" value="KIW12460.1"/>
    <property type="molecule type" value="Genomic_DNA"/>
</dbReference>
<dbReference type="GO" id="GO:0005794">
    <property type="term" value="C:Golgi apparatus"/>
    <property type="evidence" value="ECO:0007669"/>
    <property type="project" value="TreeGrafter"/>
</dbReference>
<proteinExistence type="inferred from homology"/>
<gene>
    <name evidence="5" type="ORF">PV08_09737</name>
</gene>